<dbReference type="RefSeq" id="WP_069831913.1">
    <property type="nucleotide sequence ID" value="NZ_MDJD01000054.1"/>
</dbReference>
<dbReference type="AlphaFoldDB" id="A0A1E5SJF2"/>
<name>A0A1E5SJF2_9FLAO</name>
<dbReference type="OrthoDB" id="9813569at2"/>
<sequence>MESTTLNYVRHLNITENEWLKKNKTQSIWRQQHQLNFGSVFNLKNISYTAQRYLIENDVLIEKKSWMKRFSIRLNDINIKANKKGHIDIEIEIQGSFMEFNIPANTILRGSINPKMLKLVEKEDKAHKIIDIIINLNKVDWIDIEITEHDAISSNLLIKIMTIFTGKYFLLNSMVFPTTISNIKIPSPSLSDIVIYINHKYNTLCIGFIDRSFKPTDGNQEYQYILNNLSKEILKDKSLITITKISNYYLINELINFSNQILKKYIEEKSSALYLNNFNTYFINGVDAHQSMLKKYGKAPINTIISDKLVSINNIIVSIGFDNSEELYVRFLVEVDSKVIGLNVDSVKGGATAKIKMDYNTSKHCPSFDINIDFIHTSIKNWFETLLEGYFSFFIKLLTSKITFQINEKINHAISENLIIPNSFLKHAKIKHFTSNSITRDIWTQIDIQMD</sequence>
<comment type="caution">
    <text evidence="1">The sequence shown here is derived from an EMBL/GenBank/DDBJ whole genome shotgun (WGS) entry which is preliminary data.</text>
</comment>
<reference evidence="1 2" key="1">
    <citation type="submission" date="2016-05" db="EMBL/GenBank/DDBJ databases">
        <title>Draft Genome Sequence of Algibacter sp. Strain SK-16 Isolated from the Surface Water of Aburatsubo Inlet.</title>
        <authorList>
            <person name="Wong S.-K."/>
            <person name="Yoshizawa S."/>
            <person name="Nakajima Y."/>
            <person name="Ogura Y."/>
            <person name="Tetsuya H."/>
            <person name="Hamasaki K."/>
        </authorList>
    </citation>
    <scope>NUCLEOTIDE SEQUENCE [LARGE SCALE GENOMIC DNA]</scope>
    <source>
        <strain evidence="1 2">SK-16</strain>
    </source>
</reference>
<dbReference type="Proteomes" id="UP000095713">
    <property type="component" value="Unassembled WGS sequence"/>
</dbReference>
<organism evidence="1 2">
    <name type="scientific">Flavivirga aquatica</name>
    <dbReference type="NCBI Taxonomy" id="1849968"/>
    <lineage>
        <taxon>Bacteria</taxon>
        <taxon>Pseudomonadati</taxon>
        <taxon>Bacteroidota</taxon>
        <taxon>Flavobacteriia</taxon>
        <taxon>Flavobacteriales</taxon>
        <taxon>Flavobacteriaceae</taxon>
        <taxon>Flavivirga</taxon>
    </lineage>
</organism>
<evidence type="ECO:0000313" key="1">
    <source>
        <dbReference type="EMBL" id="OEJ99231.1"/>
    </source>
</evidence>
<keyword evidence="2" id="KW-1185">Reference proteome</keyword>
<protein>
    <submittedName>
        <fullName evidence="1">Uncharacterized protein</fullName>
    </submittedName>
</protein>
<dbReference type="EMBL" id="MDJD01000054">
    <property type="protein sequence ID" value="OEJ99231.1"/>
    <property type="molecule type" value="Genomic_DNA"/>
</dbReference>
<evidence type="ECO:0000313" key="2">
    <source>
        <dbReference type="Proteomes" id="UP000095713"/>
    </source>
</evidence>
<proteinExistence type="predicted"/>
<accession>A0A1E5SJF2</accession>
<gene>
    <name evidence="1" type="ORF">A8C32_08660</name>
</gene>